<comment type="caution">
    <text evidence="3">The sequence shown here is derived from an EMBL/GenBank/DDBJ whole genome shotgun (WGS) entry which is preliminary data.</text>
</comment>
<dbReference type="AlphaFoldDB" id="A0A328V8J0"/>
<name>A0A328V8J0_9CHLR</name>
<evidence type="ECO:0000256" key="1">
    <source>
        <dbReference type="SAM" id="MobiDB-lite"/>
    </source>
</evidence>
<feature type="compositionally biased region" description="Low complexity" evidence="1">
    <location>
        <begin position="1"/>
        <end position="26"/>
    </location>
</feature>
<feature type="region of interest" description="Disordered" evidence="1">
    <location>
        <begin position="1"/>
        <end position="42"/>
    </location>
</feature>
<protein>
    <submittedName>
        <fullName evidence="3">Uncharacterized protein</fullName>
    </submittedName>
</protein>
<evidence type="ECO:0000256" key="2">
    <source>
        <dbReference type="SAM" id="Phobius"/>
    </source>
</evidence>
<dbReference type="Proteomes" id="UP000248706">
    <property type="component" value="Unassembled WGS sequence"/>
</dbReference>
<dbReference type="OrthoDB" id="168856at2"/>
<proteinExistence type="predicted"/>
<keyword evidence="2" id="KW-0812">Transmembrane</keyword>
<evidence type="ECO:0000313" key="3">
    <source>
        <dbReference type="EMBL" id="RAQ93917.1"/>
    </source>
</evidence>
<dbReference type="RefSeq" id="WP_112425381.1">
    <property type="nucleotide sequence ID" value="NZ_MCIF01000002.1"/>
</dbReference>
<gene>
    <name evidence="3" type="ORF">A4R35_00130</name>
</gene>
<keyword evidence="2" id="KW-1133">Transmembrane helix</keyword>
<keyword evidence="4" id="KW-1185">Reference proteome</keyword>
<keyword evidence="2" id="KW-0472">Membrane</keyword>
<sequence>MAPTRTSRPSPSAIPPRASRLRPPATVSETVEESTIPDASGPIHRLAPRPRLGRLQALLSLSGGMVLALLWLCWLGPAVSSWQDQYTYGTARVSELDLQDHGRLLHLLAQDWHGTILVIAVTAPASGSGQDTPGIHLCTFPGVLSEPAGSPPRVVTLQLQSPPGQAHPVILVQVEGVPFRLVCHLSTAAGPSRSTAALPLFPRRTGHA</sequence>
<evidence type="ECO:0000313" key="4">
    <source>
        <dbReference type="Proteomes" id="UP000248706"/>
    </source>
</evidence>
<reference evidence="3 4" key="1">
    <citation type="submission" date="2016-08" db="EMBL/GenBank/DDBJ databases">
        <title>Analysis of Carbohydrate Active Enzymes in Thermogemmatispora T81 Reveals Carbohydrate Degradation Ability.</title>
        <authorList>
            <person name="Tomazini A."/>
            <person name="Lal S."/>
            <person name="Stott M."/>
            <person name="Henrissat B."/>
            <person name="Polikarpov I."/>
            <person name="Sparling R."/>
            <person name="Levin D.B."/>
        </authorList>
    </citation>
    <scope>NUCLEOTIDE SEQUENCE [LARGE SCALE GENOMIC DNA]</scope>
    <source>
        <strain evidence="3 4">T81</strain>
    </source>
</reference>
<organism evidence="3 4">
    <name type="scientific">Thermogemmatispora tikiterensis</name>
    <dbReference type="NCBI Taxonomy" id="1825093"/>
    <lineage>
        <taxon>Bacteria</taxon>
        <taxon>Bacillati</taxon>
        <taxon>Chloroflexota</taxon>
        <taxon>Ktedonobacteria</taxon>
        <taxon>Thermogemmatisporales</taxon>
        <taxon>Thermogemmatisporaceae</taxon>
        <taxon>Thermogemmatispora</taxon>
    </lineage>
</organism>
<dbReference type="EMBL" id="MCIF01000002">
    <property type="protein sequence ID" value="RAQ93917.1"/>
    <property type="molecule type" value="Genomic_DNA"/>
</dbReference>
<feature type="transmembrane region" description="Helical" evidence="2">
    <location>
        <begin position="55"/>
        <end position="77"/>
    </location>
</feature>
<accession>A0A328V8J0</accession>